<gene>
    <name evidence="5" type="ORF">RHOBADRAFT_53475</name>
</gene>
<dbReference type="GO" id="GO:0005886">
    <property type="term" value="C:plasma membrane"/>
    <property type="evidence" value="ECO:0007669"/>
    <property type="project" value="TreeGrafter"/>
</dbReference>
<dbReference type="AlphaFoldDB" id="A0A194S449"/>
<dbReference type="OMA" id="PNDKEWM"/>
<dbReference type="Gene3D" id="1.25.40.280">
    <property type="entry name" value="alix/aip1 like domains"/>
    <property type="match status" value="1"/>
</dbReference>
<feature type="compositionally biased region" description="Gly residues" evidence="3">
    <location>
        <begin position="454"/>
        <end position="463"/>
    </location>
</feature>
<evidence type="ECO:0000256" key="3">
    <source>
        <dbReference type="SAM" id="MobiDB-lite"/>
    </source>
</evidence>
<dbReference type="PANTHER" id="PTHR40463">
    <property type="entry name" value="PH-RESPONSE REGULATOR PROTEIN PALC"/>
    <property type="match status" value="1"/>
</dbReference>
<dbReference type="PANTHER" id="PTHR40463:SF1">
    <property type="entry name" value="PH-RESPONSE REGULATOR PROTEIN PALC"/>
    <property type="match status" value="1"/>
</dbReference>
<dbReference type="OrthoDB" id="10266451at2759"/>
<dbReference type="Proteomes" id="UP000053890">
    <property type="component" value="Unassembled WGS sequence"/>
</dbReference>
<sequence length="490" mass="50813">MLLPPPLPAPVALAQLLADPSSSHTHDLTHAEAARARTRTALKATRNDPQAADWAGAARAVAEYLPHLYAILACVEADDLLLRTDPVFFAWRASLSSQALKKASKRVLLPSLHAELTATLLSYALCLANQASSLVTSLGSYEIASSVTTTGLKGHDETVNQAADTLCRASGVLMHLAEVIIPRWEAAVGLDALRARPVEMSREVTTALAKMCLADANLLAIRRLLSRSLQVAHSTTTPGPPLPPSHPSPALLAKLHLQVFTLYDEARAAAKTVSSSSSSSSSGAGAGATGSGDLSPALRRYLSDGRTLALALSYKWLGVDAGERGETGDALGFLGMAGAELEALAGKDKGLRALKGFGKARVGGKARKGKVGEEVESTEAFRNAYRRVNDSVHFHPVPSPQTLQSRLPSGRAALALKPFPPPSPAFRPRSTGAPPPSRIPPPPPTAAFAAMALGGPGAGGAAAVGGDSSGEEDEGGDEALGSYFGAGQYF</sequence>
<dbReference type="PROSITE" id="PS51180">
    <property type="entry name" value="BRO1"/>
    <property type="match status" value="1"/>
</dbReference>
<comment type="similarity">
    <text evidence="1">Belongs to the palC family.</text>
</comment>
<organism evidence="5 6">
    <name type="scientific">Rhodotorula graminis (strain WP1)</name>
    <dbReference type="NCBI Taxonomy" id="578459"/>
    <lineage>
        <taxon>Eukaryota</taxon>
        <taxon>Fungi</taxon>
        <taxon>Dikarya</taxon>
        <taxon>Basidiomycota</taxon>
        <taxon>Pucciniomycotina</taxon>
        <taxon>Microbotryomycetes</taxon>
        <taxon>Sporidiobolales</taxon>
        <taxon>Sporidiobolaceae</taxon>
        <taxon>Rhodotorula</taxon>
    </lineage>
</organism>
<dbReference type="InterPro" id="IPR038499">
    <property type="entry name" value="BRO1_sf"/>
</dbReference>
<dbReference type="RefSeq" id="XP_018271552.1">
    <property type="nucleotide sequence ID" value="XM_018416852.1"/>
</dbReference>
<accession>A0A194S449</accession>
<keyword evidence="6" id="KW-1185">Reference proteome</keyword>
<dbReference type="Pfam" id="PF03097">
    <property type="entry name" value="BRO1"/>
    <property type="match status" value="1"/>
</dbReference>
<dbReference type="InterPro" id="IPR004328">
    <property type="entry name" value="BRO1_dom"/>
</dbReference>
<evidence type="ECO:0000259" key="4">
    <source>
        <dbReference type="PROSITE" id="PS51180"/>
    </source>
</evidence>
<proteinExistence type="inferred from homology"/>
<evidence type="ECO:0000256" key="1">
    <source>
        <dbReference type="ARBA" id="ARBA00010997"/>
    </source>
</evidence>
<feature type="domain" description="BRO1" evidence="4">
    <location>
        <begin position="1"/>
        <end position="454"/>
    </location>
</feature>
<dbReference type="GO" id="GO:0071467">
    <property type="term" value="P:cellular response to pH"/>
    <property type="evidence" value="ECO:0007669"/>
    <property type="project" value="InterPro"/>
</dbReference>
<dbReference type="SMART" id="SM01041">
    <property type="entry name" value="BRO1"/>
    <property type="match status" value="1"/>
</dbReference>
<dbReference type="STRING" id="578459.A0A194S449"/>
<dbReference type="GeneID" id="28977300"/>
<reference evidence="5 6" key="1">
    <citation type="journal article" date="2015" name="Front. Microbiol.">
        <title>Genome sequence of the plant growth promoting endophytic yeast Rhodotorula graminis WP1.</title>
        <authorList>
            <person name="Firrincieli A."/>
            <person name="Otillar R."/>
            <person name="Salamov A."/>
            <person name="Schmutz J."/>
            <person name="Khan Z."/>
            <person name="Redman R.S."/>
            <person name="Fleck N.D."/>
            <person name="Lindquist E."/>
            <person name="Grigoriev I.V."/>
            <person name="Doty S.L."/>
        </authorList>
    </citation>
    <scope>NUCLEOTIDE SEQUENCE [LARGE SCALE GENOMIC DNA]</scope>
    <source>
        <strain evidence="5 6">WP1</strain>
    </source>
</reference>
<dbReference type="EMBL" id="KQ474078">
    <property type="protein sequence ID" value="KPV75503.1"/>
    <property type="molecule type" value="Genomic_DNA"/>
</dbReference>
<protein>
    <recommendedName>
        <fullName evidence="2">pH-response regulator protein palC</fullName>
    </recommendedName>
</protein>
<evidence type="ECO:0000313" key="6">
    <source>
        <dbReference type="Proteomes" id="UP000053890"/>
    </source>
</evidence>
<evidence type="ECO:0000256" key="2">
    <source>
        <dbReference type="ARBA" id="ARBA00022193"/>
    </source>
</evidence>
<feature type="compositionally biased region" description="Pro residues" evidence="3">
    <location>
        <begin position="433"/>
        <end position="445"/>
    </location>
</feature>
<feature type="region of interest" description="Disordered" evidence="3">
    <location>
        <begin position="413"/>
        <end position="490"/>
    </location>
</feature>
<dbReference type="InterPro" id="IPR037505">
    <property type="entry name" value="pH-resp_palC"/>
</dbReference>
<evidence type="ECO:0000313" key="5">
    <source>
        <dbReference type="EMBL" id="KPV75503.1"/>
    </source>
</evidence>
<name>A0A194S449_RHOGW</name>